<dbReference type="AlphaFoldDB" id="A0A0N8II30"/>
<name>A0A0N8II30_9LACO</name>
<dbReference type="GO" id="GO:0009253">
    <property type="term" value="P:peptidoglycan catabolic process"/>
    <property type="evidence" value="ECO:0007669"/>
    <property type="project" value="InterPro"/>
</dbReference>
<dbReference type="InterPro" id="IPR002053">
    <property type="entry name" value="Glyco_hydro_25"/>
</dbReference>
<dbReference type="GO" id="GO:0003796">
    <property type="term" value="F:lysozyme activity"/>
    <property type="evidence" value="ECO:0007669"/>
    <property type="project" value="InterPro"/>
</dbReference>
<dbReference type="InterPro" id="IPR038200">
    <property type="entry name" value="GW_dom_sf"/>
</dbReference>
<dbReference type="PROSITE" id="PS51780">
    <property type="entry name" value="GW"/>
    <property type="match status" value="1"/>
</dbReference>
<accession>A0A0N8II30</accession>
<dbReference type="Pfam" id="PF01183">
    <property type="entry name" value="Glyco_hydro_25"/>
    <property type="match status" value="1"/>
</dbReference>
<dbReference type="GO" id="GO:0016052">
    <property type="term" value="P:carbohydrate catabolic process"/>
    <property type="evidence" value="ECO:0007669"/>
    <property type="project" value="TreeGrafter"/>
</dbReference>
<reference evidence="5 6" key="1">
    <citation type="journal article" date="2015" name="Genome Biol. Evol.">
        <title>Functionally Structured Genomes in Lactobacillus kunkeei Colonizing the Honey Crop and Food Products of Honeybees and Stingless Bees.</title>
        <authorList>
            <person name="Tamarit D."/>
            <person name="Ellegaard K.M."/>
            <person name="Wikander J."/>
            <person name="Olofsson T."/>
            <person name="Vasquez A."/>
            <person name="Andersson S.G."/>
        </authorList>
    </citation>
    <scope>NUCLEOTIDE SEQUENCE [LARGE SCALE GENOMIC DNA]</scope>
    <source>
        <strain evidence="5 6">LMbo</strain>
    </source>
</reference>
<proteinExistence type="inferred from homology"/>
<dbReference type="EMBL" id="JXDF01000012">
    <property type="protein sequence ID" value="KPN83455.1"/>
    <property type="molecule type" value="Genomic_DNA"/>
</dbReference>
<evidence type="ECO:0000313" key="6">
    <source>
        <dbReference type="Proteomes" id="UP000050269"/>
    </source>
</evidence>
<dbReference type="Pfam" id="PF13457">
    <property type="entry name" value="GW"/>
    <property type="match status" value="2"/>
</dbReference>
<protein>
    <submittedName>
        <fullName evidence="5">Lysozyme domain protein</fullName>
    </submittedName>
</protein>
<keyword evidence="2" id="KW-0732">Signal</keyword>
<dbReference type="PATRIC" id="fig|148814.13.peg.456"/>
<keyword evidence="3" id="KW-0472">Membrane</keyword>
<keyword evidence="3" id="KW-0812">Transmembrane</keyword>
<dbReference type="PROSITE" id="PS51904">
    <property type="entry name" value="GLYCOSYL_HYDROL_F25_2"/>
    <property type="match status" value="1"/>
</dbReference>
<feature type="domain" description="GW" evidence="4">
    <location>
        <begin position="250"/>
        <end position="331"/>
    </location>
</feature>
<dbReference type="GO" id="GO:0016998">
    <property type="term" value="P:cell wall macromolecule catabolic process"/>
    <property type="evidence" value="ECO:0007669"/>
    <property type="project" value="InterPro"/>
</dbReference>
<evidence type="ECO:0000313" key="5">
    <source>
        <dbReference type="EMBL" id="KPN83455.1"/>
    </source>
</evidence>
<evidence type="ECO:0000256" key="1">
    <source>
        <dbReference type="ARBA" id="ARBA00010646"/>
    </source>
</evidence>
<comment type="caution">
    <text evidence="5">The sequence shown here is derived from an EMBL/GenBank/DDBJ whole genome shotgun (WGS) entry which is preliminary data.</text>
</comment>
<dbReference type="SUPFAM" id="SSF51445">
    <property type="entry name" value="(Trans)glycosidases"/>
    <property type="match status" value="1"/>
</dbReference>
<keyword evidence="3" id="KW-1133">Transmembrane helix</keyword>
<sequence length="408" mass="46816">MLKDESMYKLKYLLMSFGVALIGVLCISFTSVKSNAVSNNVYDLSEWQGNFTDNQVKTLKNEVPFVILRVQFGSAYHDKTFAHNVALMKKYGVPYGVYSFSQYTSPSDAASEAKTLYSRAPEARFYVNDYEQQTVKSGGTNAATKAWVDALRPLVGNRKILFYSYQSFMASHAADAVSSYDGYWLAAYQTNEPQREHVLWQYTDHFYSPALNQYVDASVLTQKNSSWFIDATNNSNNNNNKPSKPKSNVTYTKENKTLTVKTAVKYNFYNHVPGNNYFSELHRTHYGRTFHGKNVTVDLKATVNGRTYYRVYENGKLLGWINQNGLGPHISYSKVNMHKKVKLNSNYRFYNHVTQSHFADFKTMGTASEYAGKTVHITGRAIKDGWKTYYYKCYYEGKFIGWIYQRGI</sequence>
<dbReference type="InterPro" id="IPR025987">
    <property type="entry name" value="GW_dom"/>
</dbReference>
<dbReference type="InterPro" id="IPR017853">
    <property type="entry name" value="GH"/>
</dbReference>
<dbReference type="Gene3D" id="2.30.30.170">
    <property type="match status" value="2"/>
</dbReference>
<dbReference type="PANTHER" id="PTHR34135:SF1">
    <property type="entry name" value="GLYCOSYL HYDROLASE FAMILY 25"/>
    <property type="match status" value="1"/>
</dbReference>
<comment type="similarity">
    <text evidence="1">Belongs to the glycosyl hydrolase 25 family.</text>
</comment>
<evidence type="ECO:0000256" key="2">
    <source>
        <dbReference type="ARBA" id="ARBA00022729"/>
    </source>
</evidence>
<evidence type="ECO:0000259" key="4">
    <source>
        <dbReference type="PROSITE" id="PS51780"/>
    </source>
</evidence>
<dbReference type="Proteomes" id="UP000050269">
    <property type="component" value="Unassembled WGS sequence"/>
</dbReference>
<feature type="transmembrane region" description="Helical" evidence="3">
    <location>
        <begin position="12"/>
        <end position="32"/>
    </location>
</feature>
<evidence type="ECO:0000256" key="3">
    <source>
        <dbReference type="SAM" id="Phobius"/>
    </source>
</evidence>
<dbReference type="SUPFAM" id="SSF82057">
    <property type="entry name" value="Prokaryotic SH3-related domain"/>
    <property type="match status" value="2"/>
</dbReference>
<dbReference type="PANTHER" id="PTHR34135">
    <property type="entry name" value="LYSOZYME"/>
    <property type="match status" value="1"/>
</dbReference>
<organism evidence="5 6">
    <name type="scientific">Apilactobacillus kunkeei</name>
    <dbReference type="NCBI Taxonomy" id="148814"/>
    <lineage>
        <taxon>Bacteria</taxon>
        <taxon>Bacillati</taxon>
        <taxon>Bacillota</taxon>
        <taxon>Bacilli</taxon>
        <taxon>Lactobacillales</taxon>
        <taxon>Lactobacillaceae</taxon>
        <taxon>Apilactobacillus</taxon>
    </lineage>
</organism>
<dbReference type="Gene3D" id="3.20.20.80">
    <property type="entry name" value="Glycosidases"/>
    <property type="match status" value="1"/>
</dbReference>
<gene>
    <name evidence="5" type="ORF">RZ78_09230</name>
</gene>